<dbReference type="InParanoid" id="A0A2V0PIR8"/>
<organism evidence="13 14">
    <name type="scientific">Raphidocelis subcapitata</name>
    <dbReference type="NCBI Taxonomy" id="307507"/>
    <lineage>
        <taxon>Eukaryota</taxon>
        <taxon>Viridiplantae</taxon>
        <taxon>Chlorophyta</taxon>
        <taxon>core chlorophytes</taxon>
        <taxon>Chlorophyceae</taxon>
        <taxon>CS clade</taxon>
        <taxon>Sphaeropleales</taxon>
        <taxon>Selenastraceae</taxon>
        <taxon>Raphidocelis</taxon>
    </lineage>
</organism>
<evidence type="ECO:0000256" key="7">
    <source>
        <dbReference type="PROSITE-ProRule" id="PRU00283"/>
    </source>
</evidence>
<dbReference type="FunCoup" id="A0A2V0PIR8">
    <property type="interactions" value="119"/>
</dbReference>
<dbReference type="Gene3D" id="3.40.850.10">
    <property type="entry name" value="Kinesin motor domain"/>
    <property type="match status" value="1"/>
</dbReference>
<keyword evidence="14" id="KW-1185">Reference proteome</keyword>
<evidence type="ECO:0000256" key="1">
    <source>
        <dbReference type="ARBA" id="ARBA00004496"/>
    </source>
</evidence>
<dbReference type="GO" id="GO:0005874">
    <property type="term" value="C:microtubule"/>
    <property type="evidence" value="ECO:0007669"/>
    <property type="project" value="UniProtKB-KW"/>
</dbReference>
<evidence type="ECO:0000256" key="3">
    <source>
        <dbReference type="ARBA" id="ARBA00022741"/>
    </source>
</evidence>
<dbReference type="GO" id="GO:0003777">
    <property type="term" value="F:microtubule motor activity"/>
    <property type="evidence" value="ECO:0007669"/>
    <property type="project" value="InterPro"/>
</dbReference>
<comment type="subcellular location">
    <subcellularLocation>
        <location evidence="1">Cytoplasm</location>
    </subcellularLocation>
</comment>
<feature type="binding site" evidence="7">
    <location>
        <begin position="94"/>
        <end position="101"/>
    </location>
    <ligand>
        <name>ATP</name>
        <dbReference type="ChEBI" id="CHEBI:30616"/>
    </ligand>
</feature>
<keyword evidence="4 7" id="KW-0067">ATP-binding</keyword>
<dbReference type="PROSITE" id="PS50067">
    <property type="entry name" value="KINESIN_MOTOR_2"/>
    <property type="match status" value="1"/>
</dbReference>
<evidence type="ECO:0000256" key="9">
    <source>
        <dbReference type="SAM" id="Coils"/>
    </source>
</evidence>
<evidence type="ECO:0000256" key="11">
    <source>
        <dbReference type="SAM" id="Phobius"/>
    </source>
</evidence>
<gene>
    <name evidence="13" type="ORF">Rsub_11945</name>
</gene>
<keyword evidence="5 9" id="KW-0175">Coiled coil</keyword>
<proteinExistence type="inferred from homology"/>
<feature type="region of interest" description="Disordered" evidence="10">
    <location>
        <begin position="1"/>
        <end position="20"/>
    </location>
</feature>
<dbReference type="GO" id="GO:0007018">
    <property type="term" value="P:microtubule-based movement"/>
    <property type="evidence" value="ECO:0007669"/>
    <property type="project" value="InterPro"/>
</dbReference>
<feature type="compositionally biased region" description="Polar residues" evidence="10">
    <location>
        <begin position="1"/>
        <end position="10"/>
    </location>
</feature>
<feature type="domain" description="Kinesin motor" evidence="12">
    <location>
        <begin position="8"/>
        <end position="348"/>
    </location>
</feature>
<dbReference type="InterPro" id="IPR001752">
    <property type="entry name" value="Kinesin_motor_dom"/>
</dbReference>
<dbReference type="PANTHER" id="PTHR47969">
    <property type="entry name" value="CHROMOSOME-ASSOCIATED KINESIN KIF4A-RELATED"/>
    <property type="match status" value="1"/>
</dbReference>
<dbReference type="InterPro" id="IPR036961">
    <property type="entry name" value="Kinesin_motor_dom_sf"/>
</dbReference>
<keyword evidence="6 7" id="KW-0505">Motor protein</keyword>
<dbReference type="OrthoDB" id="3176171at2759"/>
<accession>A0A2V0PIR8</accession>
<evidence type="ECO:0000259" key="12">
    <source>
        <dbReference type="PROSITE" id="PS50067"/>
    </source>
</evidence>
<dbReference type="AlphaFoldDB" id="A0A2V0PIR8"/>
<dbReference type="SMART" id="SM00129">
    <property type="entry name" value="KISc"/>
    <property type="match status" value="1"/>
</dbReference>
<evidence type="ECO:0000256" key="8">
    <source>
        <dbReference type="RuleBase" id="RU000394"/>
    </source>
</evidence>
<keyword evidence="11" id="KW-0812">Transmembrane</keyword>
<evidence type="ECO:0000313" key="13">
    <source>
        <dbReference type="EMBL" id="GBF99459.1"/>
    </source>
</evidence>
<dbReference type="STRING" id="307507.A0A2V0PIR8"/>
<keyword evidence="11" id="KW-0472">Membrane</keyword>
<comment type="similarity">
    <text evidence="7 8">Belongs to the TRAFAC class myosin-kinesin ATPase superfamily. Kinesin family.</text>
</comment>
<dbReference type="InterPro" id="IPR027417">
    <property type="entry name" value="P-loop_NTPase"/>
</dbReference>
<dbReference type="PANTHER" id="PTHR47969:SF15">
    <property type="entry name" value="CHROMOSOME-ASSOCIATED KINESIN KIF4A-RELATED"/>
    <property type="match status" value="1"/>
</dbReference>
<dbReference type="EMBL" id="BDRX01000158">
    <property type="protein sequence ID" value="GBF99459.1"/>
    <property type="molecule type" value="Genomic_DNA"/>
</dbReference>
<sequence>MESHGSSGTSVCVRLRPPNSRESGVRCLARAGDAAVAFSPPAAEGGGGGAPAPNQFTFNKVYGEGATQADVFEDCRRVVHGVLAGVNGTIMAYGQTGSGKTHTLIGDVTHPELRGIVPRAVQALGEGIAADASAAEYEVRLTVVEIYCERVRDLLDPLGRDNLAIKQGRDGGMFVEGAPGPGRGATEVCVTDEAQLVGLMNAGLAARAVTATNMNATSSRSHCIVTVAVEKACPDGSTVAGKLRMVDLAGSERQDKTGAAGQTLVEGSQINRSLSALANVVAALTEGGGGGAGGGSHIPYRDSKLTRMLQDSLGGSARTLLVINCSPCADNAAETLSSLRFGSRALGIKNTVAVNRRLSPEALQQQLAQARAELEALRREMAALKLDGAAGAAACAAPGRDAAADAFGAVAVSRAAAEQPPPPAPWAVGLAVAAGLLLYFALIEDWALRGRLLV</sequence>
<dbReference type="SUPFAM" id="SSF52540">
    <property type="entry name" value="P-loop containing nucleoside triphosphate hydrolases"/>
    <property type="match status" value="1"/>
</dbReference>
<dbReference type="Proteomes" id="UP000247498">
    <property type="component" value="Unassembled WGS sequence"/>
</dbReference>
<evidence type="ECO:0000256" key="5">
    <source>
        <dbReference type="ARBA" id="ARBA00023054"/>
    </source>
</evidence>
<keyword evidence="2" id="KW-0963">Cytoplasm</keyword>
<name>A0A2V0PIR8_9CHLO</name>
<evidence type="ECO:0000256" key="2">
    <source>
        <dbReference type="ARBA" id="ARBA00022490"/>
    </source>
</evidence>
<dbReference type="PROSITE" id="PS00411">
    <property type="entry name" value="KINESIN_MOTOR_1"/>
    <property type="match status" value="1"/>
</dbReference>
<keyword evidence="11" id="KW-1133">Transmembrane helix</keyword>
<protein>
    <recommendedName>
        <fullName evidence="8">Kinesin-like protein</fullName>
    </recommendedName>
</protein>
<evidence type="ECO:0000256" key="10">
    <source>
        <dbReference type="SAM" id="MobiDB-lite"/>
    </source>
</evidence>
<dbReference type="GO" id="GO:0005524">
    <property type="term" value="F:ATP binding"/>
    <property type="evidence" value="ECO:0007669"/>
    <property type="project" value="UniProtKB-UniRule"/>
</dbReference>
<dbReference type="Pfam" id="PF00225">
    <property type="entry name" value="Kinesin"/>
    <property type="match status" value="1"/>
</dbReference>
<dbReference type="GO" id="GO:0005737">
    <property type="term" value="C:cytoplasm"/>
    <property type="evidence" value="ECO:0007669"/>
    <property type="project" value="UniProtKB-SubCell"/>
</dbReference>
<dbReference type="GO" id="GO:0005875">
    <property type="term" value="C:microtubule associated complex"/>
    <property type="evidence" value="ECO:0007669"/>
    <property type="project" value="TreeGrafter"/>
</dbReference>
<feature type="coiled-coil region" evidence="9">
    <location>
        <begin position="360"/>
        <end position="387"/>
    </location>
</feature>
<evidence type="ECO:0000313" key="14">
    <source>
        <dbReference type="Proteomes" id="UP000247498"/>
    </source>
</evidence>
<reference evidence="13 14" key="1">
    <citation type="journal article" date="2018" name="Sci. Rep.">
        <title>Raphidocelis subcapitata (=Pseudokirchneriella subcapitata) provides an insight into genome evolution and environmental adaptations in the Sphaeropleales.</title>
        <authorList>
            <person name="Suzuki S."/>
            <person name="Yamaguchi H."/>
            <person name="Nakajima N."/>
            <person name="Kawachi M."/>
        </authorList>
    </citation>
    <scope>NUCLEOTIDE SEQUENCE [LARGE SCALE GENOMIC DNA]</scope>
    <source>
        <strain evidence="13 14">NIES-35</strain>
    </source>
</reference>
<evidence type="ECO:0000256" key="4">
    <source>
        <dbReference type="ARBA" id="ARBA00022840"/>
    </source>
</evidence>
<dbReference type="GO" id="GO:0008017">
    <property type="term" value="F:microtubule binding"/>
    <property type="evidence" value="ECO:0007669"/>
    <property type="project" value="InterPro"/>
</dbReference>
<dbReference type="GO" id="GO:0007052">
    <property type="term" value="P:mitotic spindle organization"/>
    <property type="evidence" value="ECO:0007669"/>
    <property type="project" value="TreeGrafter"/>
</dbReference>
<dbReference type="GO" id="GO:0051231">
    <property type="term" value="P:spindle elongation"/>
    <property type="evidence" value="ECO:0007669"/>
    <property type="project" value="TreeGrafter"/>
</dbReference>
<dbReference type="InterPro" id="IPR027640">
    <property type="entry name" value="Kinesin-like_fam"/>
</dbReference>
<evidence type="ECO:0000256" key="6">
    <source>
        <dbReference type="ARBA" id="ARBA00023175"/>
    </source>
</evidence>
<dbReference type="InterPro" id="IPR019821">
    <property type="entry name" value="Kinesin_motor_CS"/>
</dbReference>
<comment type="caution">
    <text evidence="13">The sequence shown here is derived from an EMBL/GenBank/DDBJ whole genome shotgun (WGS) entry which is preliminary data.</text>
</comment>
<dbReference type="PRINTS" id="PR00380">
    <property type="entry name" value="KINESINHEAVY"/>
</dbReference>
<feature type="transmembrane region" description="Helical" evidence="11">
    <location>
        <begin position="424"/>
        <end position="443"/>
    </location>
</feature>
<keyword evidence="3 7" id="KW-0547">Nucleotide-binding</keyword>
<keyword evidence="8" id="KW-0493">Microtubule</keyword>